<dbReference type="RefSeq" id="WP_079653447.1">
    <property type="nucleotide sequence ID" value="NZ_LT670846.1"/>
</dbReference>
<feature type="transmembrane region" description="Helical" evidence="5">
    <location>
        <begin position="12"/>
        <end position="31"/>
    </location>
</feature>
<dbReference type="AlphaFoldDB" id="A0A1M6QIN1"/>
<dbReference type="Proteomes" id="UP000189810">
    <property type="component" value="Chromosome I"/>
</dbReference>
<evidence type="ECO:0000313" key="8">
    <source>
        <dbReference type="Proteomes" id="UP000189810"/>
    </source>
</evidence>
<evidence type="ECO:0000256" key="5">
    <source>
        <dbReference type="SAM" id="Phobius"/>
    </source>
</evidence>
<feature type="domain" description="TMEM205-like" evidence="6">
    <location>
        <begin position="9"/>
        <end position="96"/>
    </location>
</feature>
<sequence>MKNFLLFINSFYLGLGSFFSFFIAPTLFRVLTKDQAGSVVEKIFPVYFLVGLVVGLVSSLLLFKQDKVALLLAMLVFLTSAVELFFIVPYSHHLKQVDYERFLFWHGVSMVINLVNLLSSFGLCVRLMLK</sequence>
<keyword evidence="2 5" id="KW-0812">Transmembrane</keyword>
<feature type="transmembrane region" description="Helical" evidence="5">
    <location>
        <begin position="70"/>
        <end position="91"/>
    </location>
</feature>
<keyword evidence="4 5" id="KW-0472">Membrane</keyword>
<dbReference type="EMBL" id="LT670846">
    <property type="protein sequence ID" value="SHK20101.1"/>
    <property type="molecule type" value="Genomic_DNA"/>
</dbReference>
<evidence type="ECO:0000256" key="1">
    <source>
        <dbReference type="ARBA" id="ARBA00004370"/>
    </source>
</evidence>
<comment type="subcellular location">
    <subcellularLocation>
        <location evidence="1">Membrane</location>
    </subcellularLocation>
</comment>
<dbReference type="Pfam" id="PF13664">
    <property type="entry name" value="DUF4149"/>
    <property type="match status" value="1"/>
</dbReference>
<evidence type="ECO:0000313" key="7">
    <source>
        <dbReference type="EMBL" id="SHK20101.1"/>
    </source>
</evidence>
<evidence type="ECO:0000259" key="6">
    <source>
        <dbReference type="Pfam" id="PF13664"/>
    </source>
</evidence>
<accession>A0A1M6QIN1</accession>
<evidence type="ECO:0000256" key="3">
    <source>
        <dbReference type="ARBA" id="ARBA00022989"/>
    </source>
</evidence>
<organism evidence="7 8">
    <name type="scientific">Thermocrinis minervae</name>
    <dbReference type="NCBI Taxonomy" id="381751"/>
    <lineage>
        <taxon>Bacteria</taxon>
        <taxon>Pseudomonadati</taxon>
        <taxon>Aquificota</taxon>
        <taxon>Aquificia</taxon>
        <taxon>Aquificales</taxon>
        <taxon>Aquificaceae</taxon>
        <taxon>Thermocrinis</taxon>
    </lineage>
</organism>
<evidence type="ECO:0000256" key="2">
    <source>
        <dbReference type="ARBA" id="ARBA00022692"/>
    </source>
</evidence>
<feature type="transmembrane region" description="Helical" evidence="5">
    <location>
        <begin position="103"/>
        <end position="129"/>
    </location>
</feature>
<feature type="transmembrane region" description="Helical" evidence="5">
    <location>
        <begin position="43"/>
        <end position="63"/>
    </location>
</feature>
<name>A0A1M6QIN1_9AQUI</name>
<protein>
    <recommendedName>
        <fullName evidence="6">TMEM205-like domain-containing protein</fullName>
    </recommendedName>
</protein>
<dbReference type="GO" id="GO:0016020">
    <property type="term" value="C:membrane"/>
    <property type="evidence" value="ECO:0007669"/>
    <property type="project" value="UniProtKB-SubCell"/>
</dbReference>
<proteinExistence type="predicted"/>
<evidence type="ECO:0000256" key="4">
    <source>
        <dbReference type="ARBA" id="ARBA00023136"/>
    </source>
</evidence>
<reference evidence="7 8" key="1">
    <citation type="submission" date="2016-11" db="EMBL/GenBank/DDBJ databases">
        <authorList>
            <person name="Jaros S."/>
            <person name="Januszkiewicz K."/>
            <person name="Wedrychowicz H."/>
        </authorList>
    </citation>
    <scope>NUCLEOTIDE SEQUENCE [LARGE SCALE GENOMIC DNA]</scope>
    <source>
        <strain evidence="7 8">DSM 19557</strain>
    </source>
</reference>
<keyword evidence="8" id="KW-1185">Reference proteome</keyword>
<keyword evidence="3 5" id="KW-1133">Transmembrane helix</keyword>
<gene>
    <name evidence="7" type="ORF">SAMN05444391_0254</name>
</gene>
<dbReference type="InterPro" id="IPR025423">
    <property type="entry name" value="TMEM205-like"/>
</dbReference>
<dbReference type="STRING" id="381751.SAMN05444391_0254"/>
<dbReference type="OrthoDB" id="5397209at2"/>